<organism evidence="13 14">
    <name type="scientific">Dinoroseobacter shibae (strain DSM 16493 / NCIMB 14021 / DFL 12)</name>
    <dbReference type="NCBI Taxonomy" id="398580"/>
    <lineage>
        <taxon>Bacteria</taxon>
        <taxon>Pseudomonadati</taxon>
        <taxon>Pseudomonadota</taxon>
        <taxon>Alphaproteobacteria</taxon>
        <taxon>Rhodobacterales</taxon>
        <taxon>Roseobacteraceae</taxon>
        <taxon>Dinoroseobacter</taxon>
    </lineage>
</organism>
<keyword evidence="3" id="KW-0633">Potassium transport</keyword>
<comment type="subcellular location">
    <subcellularLocation>
        <location evidence="1">Membrane</location>
        <topology evidence="1">Multi-pass membrane protein</topology>
    </subcellularLocation>
</comment>
<evidence type="ECO:0000256" key="1">
    <source>
        <dbReference type="ARBA" id="ARBA00004141"/>
    </source>
</evidence>
<evidence type="ECO:0000256" key="7">
    <source>
        <dbReference type="ARBA" id="ARBA00022989"/>
    </source>
</evidence>
<reference evidence="14" key="1">
    <citation type="journal article" date="2010" name="ISME J.">
        <title>The complete genome sequence of the algal symbiont Dinoroseobacter shibae: a hitchhiker's guide to life in the sea.</title>
        <authorList>
            <person name="Wagner-Dobler I."/>
            <person name="Ballhausen B."/>
            <person name="Berger M."/>
            <person name="Brinkhoff T."/>
            <person name="Buchholz I."/>
            <person name="Bunk B."/>
            <person name="Cypionka H."/>
            <person name="Daniel R."/>
            <person name="Drepper T."/>
            <person name="Gerdts G."/>
            <person name="Hahnke S."/>
            <person name="Han C."/>
            <person name="Jahn D."/>
            <person name="Kalhoefer D."/>
            <person name="Kiss H."/>
            <person name="Klenk H.P."/>
            <person name="Kyrpides N."/>
            <person name="Liebl W."/>
            <person name="Liesegang H."/>
            <person name="Meincke L."/>
            <person name="Pati A."/>
            <person name="Petersen J."/>
            <person name="Piekarski T."/>
            <person name="Pommerenke C."/>
            <person name="Pradella S."/>
            <person name="Pukall R."/>
            <person name="Rabus R."/>
            <person name="Stackebrandt E."/>
            <person name="Thole S."/>
            <person name="Thompson L."/>
            <person name="Tielen P."/>
            <person name="Tomasch J."/>
            <person name="von Jan M."/>
            <person name="Wanphrut N."/>
            <person name="Wichels A."/>
            <person name="Zech H."/>
            <person name="Simon M."/>
        </authorList>
    </citation>
    <scope>NUCLEOTIDE SEQUENCE [LARGE SCALE GENOMIC DNA]</scope>
    <source>
        <strain evidence="14">DSM 16493 / NCIMB 14021 / DFL 12</strain>
    </source>
</reference>
<dbReference type="HOGENOM" id="CLU_011722_1_3_5"/>
<dbReference type="GO" id="GO:0016020">
    <property type="term" value="C:membrane"/>
    <property type="evidence" value="ECO:0007669"/>
    <property type="project" value="UniProtKB-SubCell"/>
</dbReference>
<evidence type="ECO:0000256" key="10">
    <source>
        <dbReference type="ARBA" id="ARBA00023303"/>
    </source>
</evidence>
<evidence type="ECO:0000256" key="4">
    <source>
        <dbReference type="ARBA" id="ARBA00022692"/>
    </source>
</evidence>
<dbReference type="KEGG" id="dsh:Dshi_2729"/>
<evidence type="ECO:0000256" key="9">
    <source>
        <dbReference type="ARBA" id="ARBA00023136"/>
    </source>
</evidence>
<dbReference type="STRING" id="398580.Dshi_2729"/>
<feature type="transmembrane region" description="Helical" evidence="11">
    <location>
        <begin position="82"/>
        <end position="101"/>
    </location>
</feature>
<sequence length="288" mass="31387">MQVRVARGAPAAMGLNGGSDSRPIPRAACESSKPVKYAITTLYTGRSRKAVRFRYGLMVFDLLTVVYFILATPFPVSPAQSLLHMLLALIIALDLACRVLIAQDRVRYMLRIYVLADIVVLGALLLNPITAVNLAFLRILRGLRLGHSEYLLADLRRDWRFFREHEDALGAALNLVVFVFVTAAGVFTFFVGLQGGVPGYIDAIYFTVTTFTTTGYGDITPTTVTGKLVSVGIMIIGVSLFLNLARVIFLPSKVHHVCGGCGLSRHEPDAVHCKHCGAGITIETRGFS</sequence>
<dbReference type="AlphaFoldDB" id="A8LIM1"/>
<dbReference type="InterPro" id="IPR047871">
    <property type="entry name" value="K_chnl_Slo-like"/>
</dbReference>
<name>A8LIM1_DINSH</name>
<evidence type="ECO:0000256" key="8">
    <source>
        <dbReference type="ARBA" id="ARBA00023065"/>
    </source>
</evidence>
<dbReference type="Gene3D" id="1.10.287.70">
    <property type="match status" value="1"/>
</dbReference>
<feature type="transmembrane region" description="Helical" evidence="11">
    <location>
        <begin position="55"/>
        <end position="76"/>
    </location>
</feature>
<dbReference type="InterPro" id="IPR003938">
    <property type="entry name" value="K_chnl_volt-dep_EAG/ELK/ERG"/>
</dbReference>
<evidence type="ECO:0000256" key="3">
    <source>
        <dbReference type="ARBA" id="ARBA00022538"/>
    </source>
</evidence>
<keyword evidence="5" id="KW-0631">Potassium channel</keyword>
<keyword evidence="6" id="KW-0630">Potassium</keyword>
<dbReference type="Pfam" id="PF07885">
    <property type="entry name" value="Ion_trans_2"/>
    <property type="match status" value="1"/>
</dbReference>
<evidence type="ECO:0000256" key="2">
    <source>
        <dbReference type="ARBA" id="ARBA00022448"/>
    </source>
</evidence>
<dbReference type="InterPro" id="IPR013099">
    <property type="entry name" value="K_chnl_dom"/>
</dbReference>
<proteinExistence type="predicted"/>
<keyword evidence="2" id="KW-0813">Transport</keyword>
<keyword evidence="9 11" id="KW-0472">Membrane</keyword>
<dbReference type="PRINTS" id="PR01463">
    <property type="entry name" value="EAGCHANLFMLY"/>
</dbReference>
<keyword evidence="4 11" id="KW-0812">Transmembrane</keyword>
<keyword evidence="8" id="KW-0406">Ion transport</keyword>
<feature type="transmembrane region" description="Helical" evidence="11">
    <location>
        <begin position="113"/>
        <end position="136"/>
    </location>
</feature>
<dbReference type="EMBL" id="CP000830">
    <property type="protein sequence ID" value="ABV94462.1"/>
    <property type="molecule type" value="Genomic_DNA"/>
</dbReference>
<keyword evidence="10" id="KW-0407">Ion channel</keyword>
<dbReference type="eggNOG" id="ENOG502Z9WE">
    <property type="taxonomic scope" value="Bacteria"/>
</dbReference>
<keyword evidence="14" id="KW-1185">Reference proteome</keyword>
<evidence type="ECO:0000313" key="13">
    <source>
        <dbReference type="EMBL" id="ABV94462.1"/>
    </source>
</evidence>
<evidence type="ECO:0000259" key="12">
    <source>
        <dbReference type="Pfam" id="PF07885"/>
    </source>
</evidence>
<dbReference type="PANTHER" id="PTHR10027:SF10">
    <property type="entry name" value="SLOWPOKE 2, ISOFORM D"/>
    <property type="match status" value="1"/>
</dbReference>
<evidence type="ECO:0000313" key="14">
    <source>
        <dbReference type="Proteomes" id="UP000006833"/>
    </source>
</evidence>
<gene>
    <name evidence="13" type="ordered locus">Dshi_2729</name>
</gene>
<dbReference type="Proteomes" id="UP000006833">
    <property type="component" value="Chromosome"/>
</dbReference>
<keyword evidence="7 11" id="KW-1133">Transmembrane helix</keyword>
<evidence type="ECO:0000256" key="6">
    <source>
        <dbReference type="ARBA" id="ARBA00022958"/>
    </source>
</evidence>
<dbReference type="GO" id="GO:0005249">
    <property type="term" value="F:voltage-gated potassium channel activity"/>
    <property type="evidence" value="ECO:0007669"/>
    <property type="project" value="InterPro"/>
</dbReference>
<evidence type="ECO:0000256" key="11">
    <source>
        <dbReference type="SAM" id="Phobius"/>
    </source>
</evidence>
<feature type="transmembrane region" description="Helical" evidence="11">
    <location>
        <begin position="229"/>
        <end position="249"/>
    </location>
</feature>
<accession>A8LIM1</accession>
<feature type="domain" description="Potassium channel" evidence="12">
    <location>
        <begin position="177"/>
        <end position="248"/>
    </location>
</feature>
<feature type="transmembrane region" description="Helical" evidence="11">
    <location>
        <begin position="168"/>
        <end position="193"/>
    </location>
</feature>
<dbReference type="PANTHER" id="PTHR10027">
    <property type="entry name" value="CALCIUM-ACTIVATED POTASSIUM CHANNEL ALPHA CHAIN"/>
    <property type="match status" value="1"/>
</dbReference>
<evidence type="ECO:0000256" key="5">
    <source>
        <dbReference type="ARBA" id="ARBA00022826"/>
    </source>
</evidence>
<dbReference type="SUPFAM" id="SSF81324">
    <property type="entry name" value="Voltage-gated potassium channels"/>
    <property type="match status" value="1"/>
</dbReference>
<protein>
    <submittedName>
        <fullName evidence="13">Putative ion transport protein</fullName>
    </submittedName>
</protein>